<keyword evidence="2" id="KW-0540">Nuclease</keyword>
<dbReference type="InterPro" id="IPR005135">
    <property type="entry name" value="Endo/exonuclease/phosphatase"/>
</dbReference>
<dbReference type="OrthoDB" id="3531939at2"/>
<keyword evidence="2" id="KW-0255">Endonuclease</keyword>
<gene>
    <name evidence="2" type="ORF">ETD96_00610</name>
</gene>
<accession>A0A5S4HCA8</accession>
<comment type="caution">
    <text evidence="2">The sequence shown here is derived from an EMBL/GenBank/DDBJ whole genome shotgun (WGS) entry which is preliminary data.</text>
</comment>
<dbReference type="RefSeq" id="WP_138632277.1">
    <property type="nucleotide sequence ID" value="NZ_JASWDG010000005.1"/>
</dbReference>
<dbReference type="Pfam" id="PF03372">
    <property type="entry name" value="Exo_endo_phos"/>
    <property type="match status" value="1"/>
</dbReference>
<dbReference type="GO" id="GO:0004519">
    <property type="term" value="F:endonuclease activity"/>
    <property type="evidence" value="ECO:0007669"/>
    <property type="project" value="UniProtKB-KW"/>
</dbReference>
<name>A0A5S4HCA8_9ACTN</name>
<evidence type="ECO:0000313" key="2">
    <source>
        <dbReference type="EMBL" id="TMR42374.1"/>
    </source>
</evidence>
<evidence type="ECO:0000259" key="1">
    <source>
        <dbReference type="Pfam" id="PF03372"/>
    </source>
</evidence>
<dbReference type="InterPro" id="IPR036691">
    <property type="entry name" value="Endo/exonu/phosph_ase_sf"/>
</dbReference>
<dbReference type="Proteomes" id="UP000305238">
    <property type="component" value="Unassembled WGS sequence"/>
</dbReference>
<dbReference type="AlphaFoldDB" id="A0A5S4HCA8"/>
<organism evidence="2 3">
    <name type="scientific">Actinomadura geliboluensis</name>
    <dbReference type="NCBI Taxonomy" id="882440"/>
    <lineage>
        <taxon>Bacteria</taxon>
        <taxon>Bacillati</taxon>
        <taxon>Actinomycetota</taxon>
        <taxon>Actinomycetes</taxon>
        <taxon>Streptosporangiales</taxon>
        <taxon>Thermomonosporaceae</taxon>
        <taxon>Actinomadura</taxon>
    </lineage>
</organism>
<reference evidence="2 3" key="1">
    <citation type="submission" date="2019-05" db="EMBL/GenBank/DDBJ databases">
        <title>Draft genome sequence of Actinomadura geliboluensis A8036.</title>
        <authorList>
            <person name="Saricaoglu S."/>
            <person name="Isik K."/>
        </authorList>
    </citation>
    <scope>NUCLEOTIDE SEQUENCE [LARGE SCALE GENOMIC DNA]</scope>
    <source>
        <strain evidence="2 3">A8036</strain>
    </source>
</reference>
<sequence length="291" mass="32265">MMMLTPHSVFASTTANYKIWHWNIAGHAIHKGLTNTGIIEAMRGSIGGRNPDFVSVNEMCYSQYRALIEELRGIGWPEDPTNFARFETMRPSGLCAGTAYGMAIFSRHALGVSMRYTLPYDGTDKERKLTCVPPKSQPSVKFCTTHLSIVTEYKGPQADYVHNVLEGFRTDGDTVIIAGDFNLFPNASVLNKWYSPAVDTPSNPNNYGSYHELDDQAQECPGWGEATTEEGSISDYSCGQYWKLDLTFANADRLISYDADAHPIGDFCGAYRDRPCSDHRILTSNATVTIG</sequence>
<dbReference type="SUPFAM" id="SSF56219">
    <property type="entry name" value="DNase I-like"/>
    <property type="match status" value="1"/>
</dbReference>
<protein>
    <submittedName>
        <fullName evidence="2">Endonuclease/exonuclease/phosphatase family protein</fullName>
    </submittedName>
</protein>
<keyword evidence="2" id="KW-0269">Exonuclease</keyword>
<dbReference type="EMBL" id="VCKZ01000002">
    <property type="protein sequence ID" value="TMR42374.1"/>
    <property type="molecule type" value="Genomic_DNA"/>
</dbReference>
<feature type="domain" description="Endonuclease/exonuclease/phosphatase" evidence="1">
    <location>
        <begin position="22"/>
        <end position="279"/>
    </location>
</feature>
<keyword evidence="2" id="KW-0378">Hydrolase</keyword>
<dbReference type="GO" id="GO:0004527">
    <property type="term" value="F:exonuclease activity"/>
    <property type="evidence" value="ECO:0007669"/>
    <property type="project" value="UniProtKB-KW"/>
</dbReference>
<dbReference type="Gene3D" id="3.60.10.10">
    <property type="entry name" value="Endonuclease/exonuclease/phosphatase"/>
    <property type="match status" value="1"/>
</dbReference>
<proteinExistence type="predicted"/>
<evidence type="ECO:0000313" key="3">
    <source>
        <dbReference type="Proteomes" id="UP000305238"/>
    </source>
</evidence>
<keyword evidence="3" id="KW-1185">Reference proteome</keyword>